<gene>
    <name evidence="3" type="ORF">ABE41_017365</name>
</gene>
<dbReference type="OrthoDB" id="1954422at2"/>
<keyword evidence="1" id="KW-0732">Signal</keyword>
<evidence type="ECO:0000259" key="2">
    <source>
        <dbReference type="Pfam" id="PF07833"/>
    </source>
</evidence>
<feature type="signal peptide" evidence="1">
    <location>
        <begin position="1"/>
        <end position="26"/>
    </location>
</feature>
<reference evidence="3 4" key="1">
    <citation type="submission" date="2016-08" db="EMBL/GenBank/DDBJ databases">
        <title>Complete genome sequence of Fictibacillus arsenicus G25-54, a strain with toxicity to nematodes and a potential arsenic-resistance activity.</title>
        <authorList>
            <person name="Zheng Z."/>
        </authorList>
    </citation>
    <scope>NUCLEOTIDE SEQUENCE [LARGE SCALE GENOMIC DNA]</scope>
    <source>
        <strain evidence="3 4">G25-54</strain>
    </source>
</reference>
<dbReference type="Gene3D" id="3.30.457.10">
    <property type="entry name" value="Copper amine oxidase-like, N-terminal domain"/>
    <property type="match status" value="1"/>
</dbReference>
<dbReference type="KEGG" id="far:ABE41_017365"/>
<dbReference type="SUPFAM" id="SSF55383">
    <property type="entry name" value="Copper amine oxidase, domain N"/>
    <property type="match status" value="1"/>
</dbReference>
<evidence type="ECO:0000313" key="3">
    <source>
        <dbReference type="EMBL" id="ANX13782.1"/>
    </source>
</evidence>
<feature type="chain" id="PRO_5008533334" description="Copper amine oxidase-like N-terminal domain-containing protein" evidence="1">
    <location>
        <begin position="27"/>
        <end position="293"/>
    </location>
</feature>
<dbReference type="STRING" id="255247.ABE41_017365"/>
<feature type="domain" description="Copper amine oxidase-like N-terminal" evidence="2">
    <location>
        <begin position="36"/>
        <end position="138"/>
    </location>
</feature>
<dbReference type="InterPro" id="IPR012854">
    <property type="entry name" value="Cu_amine_oxidase-like_N"/>
</dbReference>
<protein>
    <recommendedName>
        <fullName evidence="2">Copper amine oxidase-like N-terminal domain-containing protein</fullName>
    </recommendedName>
</protein>
<dbReference type="InterPro" id="IPR036582">
    <property type="entry name" value="Mao_N_sf"/>
</dbReference>
<dbReference type="RefSeq" id="WP_066293094.1">
    <property type="nucleotide sequence ID" value="NZ_CP016761.1"/>
</dbReference>
<organism evidence="3 4">
    <name type="scientific">Fictibacillus arsenicus</name>
    <dbReference type="NCBI Taxonomy" id="255247"/>
    <lineage>
        <taxon>Bacteria</taxon>
        <taxon>Bacillati</taxon>
        <taxon>Bacillota</taxon>
        <taxon>Bacilli</taxon>
        <taxon>Bacillales</taxon>
        <taxon>Fictibacillaceae</taxon>
        <taxon>Fictibacillus</taxon>
    </lineage>
</organism>
<dbReference type="AlphaFoldDB" id="A0A1B1Z8J5"/>
<name>A0A1B1Z8J5_9BACL</name>
<proteinExistence type="predicted"/>
<dbReference type="Proteomes" id="UP000077412">
    <property type="component" value="Chromosome"/>
</dbReference>
<sequence length="293" mass="33263">MFKKYFTLFFAVALIASLISVSNAKAAAAKPIEVYMEGGQINFETVPIIKNNRTFVEMRPIFAEAGIKLYWDQSTQTVTGKKDNTTIKLTLGSKTAYINGKAVQLDAAPFAKNNYTFVPLRFVGEATGYKVDWRSSFNLIHIHEGKEFIEDRAFTKEHLTPELLETLREGKFPDFPVTWEDGVGVLLDTAGTPKIFRPGIPETEAFEQWMYGDYWFKLKSNPRSIRSIIVEPTRATFTVDEVLNALGPAENIYVDDYSGDTIHAYYEGSYMYEFRSNDEGKVVSISLQPWSIY</sequence>
<dbReference type="EMBL" id="CP016761">
    <property type="protein sequence ID" value="ANX13782.1"/>
    <property type="molecule type" value="Genomic_DNA"/>
</dbReference>
<evidence type="ECO:0000313" key="4">
    <source>
        <dbReference type="Proteomes" id="UP000077412"/>
    </source>
</evidence>
<dbReference type="Pfam" id="PF07833">
    <property type="entry name" value="Cu_amine_oxidN1"/>
    <property type="match status" value="1"/>
</dbReference>
<accession>A0A1B1Z8J5</accession>
<keyword evidence="4" id="KW-1185">Reference proteome</keyword>
<evidence type="ECO:0000256" key="1">
    <source>
        <dbReference type="SAM" id="SignalP"/>
    </source>
</evidence>